<proteinExistence type="predicted"/>
<evidence type="ECO:0000313" key="2">
    <source>
        <dbReference type="Proteomes" id="UP001150603"/>
    </source>
</evidence>
<comment type="caution">
    <text evidence="1">The sequence shown here is derived from an EMBL/GenBank/DDBJ whole genome shotgun (WGS) entry which is preliminary data.</text>
</comment>
<dbReference type="Proteomes" id="UP001150603">
    <property type="component" value="Unassembled WGS sequence"/>
</dbReference>
<sequence length="372" mass="43522">MAVIRKQRLGLWERLKEGPRDWLLHLAEDYEIIDWDKVSEATSWPCAIAFNCVYILVSSIRQYTGYIPEHDEVIYPVRQRGSGIRHSSKDYWDDTPAASESDRAWYGILIALQLVLFGISVANAWRLFTTRRTYQLLMKDLRAKNLTSSCRRMTMGTERPEWASRLWGRPLWFIWKKIMGIDDTVFGEIWEMSMWTPTTFSRNMFCWASPLQLLVLTFLDWSNWYYILPLAGGIAAQGTYLVMAYVTLVKDKEIVNGEVHDEYNAKFVYPHLFAPKRDAATSTLEDYVLEREHRISMQPQYYVDYDVPYRRHTSAETMDARSYVPRDMPRGMPRRSYRSDSRPRSSVASERAAASDSRERRFPGQIKAASTH</sequence>
<dbReference type="EMBL" id="JANBPW010001965">
    <property type="protein sequence ID" value="KAJ1942433.1"/>
    <property type="molecule type" value="Genomic_DNA"/>
</dbReference>
<gene>
    <name evidence="1" type="ORF">FBU59_003200</name>
</gene>
<name>A0ACC1J911_9FUNG</name>
<reference evidence="1" key="1">
    <citation type="submission" date="2022-07" db="EMBL/GenBank/DDBJ databases">
        <title>Phylogenomic reconstructions and comparative analyses of Kickxellomycotina fungi.</title>
        <authorList>
            <person name="Reynolds N.K."/>
            <person name="Stajich J.E."/>
            <person name="Barry K."/>
            <person name="Grigoriev I.V."/>
            <person name="Crous P."/>
            <person name="Smith M.E."/>
        </authorList>
    </citation>
    <scope>NUCLEOTIDE SEQUENCE</scope>
    <source>
        <strain evidence="1">NRRL 5244</strain>
    </source>
</reference>
<organism evidence="1 2">
    <name type="scientific">Linderina macrospora</name>
    <dbReference type="NCBI Taxonomy" id="4868"/>
    <lineage>
        <taxon>Eukaryota</taxon>
        <taxon>Fungi</taxon>
        <taxon>Fungi incertae sedis</taxon>
        <taxon>Zoopagomycota</taxon>
        <taxon>Kickxellomycotina</taxon>
        <taxon>Kickxellomycetes</taxon>
        <taxon>Kickxellales</taxon>
        <taxon>Kickxellaceae</taxon>
        <taxon>Linderina</taxon>
    </lineage>
</organism>
<keyword evidence="2" id="KW-1185">Reference proteome</keyword>
<evidence type="ECO:0000313" key="1">
    <source>
        <dbReference type="EMBL" id="KAJ1942433.1"/>
    </source>
</evidence>
<protein>
    <submittedName>
        <fullName evidence="1">Uncharacterized protein</fullName>
    </submittedName>
</protein>
<accession>A0ACC1J911</accession>